<keyword evidence="2" id="KW-0472">Membrane</keyword>
<evidence type="ECO:0000256" key="2">
    <source>
        <dbReference type="SAM" id="Phobius"/>
    </source>
</evidence>
<feature type="compositionally biased region" description="Low complexity" evidence="1">
    <location>
        <begin position="310"/>
        <end position="321"/>
    </location>
</feature>
<feature type="compositionally biased region" description="Low complexity" evidence="1">
    <location>
        <begin position="204"/>
        <end position="214"/>
    </location>
</feature>
<protein>
    <submittedName>
        <fullName evidence="3">Uncharacterized protein</fullName>
    </submittedName>
</protein>
<feature type="region of interest" description="Disordered" evidence="1">
    <location>
        <begin position="273"/>
        <end position="343"/>
    </location>
</feature>
<name>A0A8K0SXY2_9HYPO</name>
<feature type="region of interest" description="Disordered" evidence="1">
    <location>
        <begin position="202"/>
        <end position="234"/>
    </location>
</feature>
<comment type="caution">
    <text evidence="3">The sequence shown here is derived from an EMBL/GenBank/DDBJ whole genome shotgun (WGS) entry which is preliminary data.</text>
</comment>
<sequence>MDVSTGMSGVLIGPLTTTWSAPSGCRMNLLCSTCGLFFRAGESCASIGPTGEVQDDTSCWPPAATGVQIASPRYPFIGWGFYSPGLACPTGYVSACTAIHGQRPQWPIQFTLEEGETAIGCCPSGYACTNRHGNTCVSVVSTTIEVSAGTCDLDRTTDISVHTIAPFLATTESGGSSVTRTPTLFAPMFQLNFRSQDLSTPIETGASTTATSSSIRETQTNSPPSDNEDNGGGLSVGAQAGIGVAVGLGALILIGCLWWFIRRRKRQPYMETAIAPPEENKPPAYFNYPSELPPSTGTAYEQSRNGYGSGNAASFSSGFNNETQQRGHASELPTSRPAAEMAG</sequence>
<proteinExistence type="predicted"/>
<evidence type="ECO:0000256" key="1">
    <source>
        <dbReference type="SAM" id="MobiDB-lite"/>
    </source>
</evidence>
<dbReference type="Proteomes" id="UP000813444">
    <property type="component" value="Unassembled WGS sequence"/>
</dbReference>
<keyword evidence="4" id="KW-1185">Reference proteome</keyword>
<reference evidence="3" key="1">
    <citation type="journal article" date="2021" name="Nat. Commun.">
        <title>Genetic determinants of endophytism in the Arabidopsis root mycobiome.</title>
        <authorList>
            <person name="Mesny F."/>
            <person name="Miyauchi S."/>
            <person name="Thiergart T."/>
            <person name="Pickel B."/>
            <person name="Atanasova L."/>
            <person name="Karlsson M."/>
            <person name="Huettel B."/>
            <person name="Barry K.W."/>
            <person name="Haridas S."/>
            <person name="Chen C."/>
            <person name="Bauer D."/>
            <person name="Andreopoulos W."/>
            <person name="Pangilinan J."/>
            <person name="LaButti K."/>
            <person name="Riley R."/>
            <person name="Lipzen A."/>
            <person name="Clum A."/>
            <person name="Drula E."/>
            <person name="Henrissat B."/>
            <person name="Kohler A."/>
            <person name="Grigoriev I.V."/>
            <person name="Martin F.M."/>
            <person name="Hacquard S."/>
        </authorList>
    </citation>
    <scope>NUCLEOTIDE SEQUENCE</scope>
    <source>
        <strain evidence="3">MPI-CAGE-CH-0235</strain>
    </source>
</reference>
<feature type="compositionally biased region" description="Polar residues" evidence="1">
    <location>
        <begin position="215"/>
        <end position="225"/>
    </location>
</feature>
<feature type="transmembrane region" description="Helical" evidence="2">
    <location>
        <begin position="240"/>
        <end position="261"/>
    </location>
</feature>
<dbReference type="EMBL" id="JAGPNK010000003">
    <property type="protein sequence ID" value="KAH7324847.1"/>
    <property type="molecule type" value="Genomic_DNA"/>
</dbReference>
<evidence type="ECO:0000313" key="4">
    <source>
        <dbReference type="Proteomes" id="UP000813444"/>
    </source>
</evidence>
<gene>
    <name evidence="3" type="ORF">B0I35DRAFT_476058</name>
</gene>
<keyword evidence="2" id="KW-0812">Transmembrane</keyword>
<evidence type="ECO:0000313" key="3">
    <source>
        <dbReference type="EMBL" id="KAH7324847.1"/>
    </source>
</evidence>
<organism evidence="3 4">
    <name type="scientific">Stachybotrys elegans</name>
    <dbReference type="NCBI Taxonomy" id="80388"/>
    <lineage>
        <taxon>Eukaryota</taxon>
        <taxon>Fungi</taxon>
        <taxon>Dikarya</taxon>
        <taxon>Ascomycota</taxon>
        <taxon>Pezizomycotina</taxon>
        <taxon>Sordariomycetes</taxon>
        <taxon>Hypocreomycetidae</taxon>
        <taxon>Hypocreales</taxon>
        <taxon>Stachybotryaceae</taxon>
        <taxon>Stachybotrys</taxon>
    </lineage>
</organism>
<dbReference type="OrthoDB" id="5429716at2759"/>
<keyword evidence="2" id="KW-1133">Transmembrane helix</keyword>
<feature type="compositionally biased region" description="Polar residues" evidence="1">
    <location>
        <begin position="293"/>
        <end position="304"/>
    </location>
</feature>
<accession>A0A8K0SXY2</accession>
<dbReference type="AlphaFoldDB" id="A0A8K0SXY2"/>